<evidence type="ECO:0000313" key="2">
    <source>
        <dbReference type="Proteomes" id="UP000467635"/>
    </source>
</evidence>
<organism evidence="1 2">
    <name type="scientific">Ligilactobacillus salivarius</name>
    <dbReference type="NCBI Taxonomy" id="1624"/>
    <lineage>
        <taxon>Bacteria</taxon>
        <taxon>Bacillati</taxon>
        <taxon>Bacillota</taxon>
        <taxon>Bacilli</taxon>
        <taxon>Lactobacillales</taxon>
        <taxon>Lactobacillaceae</taxon>
        <taxon>Ligilactobacillus</taxon>
    </lineage>
</organism>
<evidence type="ECO:0000313" key="1">
    <source>
        <dbReference type="EMBL" id="MSE08943.1"/>
    </source>
</evidence>
<comment type="caution">
    <text evidence="1">The sequence shown here is derived from an EMBL/GenBank/DDBJ whole genome shotgun (WGS) entry which is preliminary data.</text>
</comment>
<dbReference type="RefSeq" id="WP_011476060.1">
    <property type="nucleotide sequence ID" value="NZ_NBDX01000009.1"/>
</dbReference>
<protein>
    <submittedName>
        <fullName evidence="1">Uncharacterized protein</fullName>
    </submittedName>
</protein>
<dbReference type="AlphaFoldDB" id="A0A1V9Q6X5"/>
<proteinExistence type="predicted"/>
<reference evidence="1 2" key="1">
    <citation type="submission" date="2019-11" db="EMBL/GenBank/DDBJ databases">
        <title>Draft Genome Sequence of Plant Growth-Promoting Rhizosphere-Associated Bacteria.</title>
        <authorList>
            <person name="Vasilyev I.Y."/>
            <person name="Radchenko V."/>
            <person name="Ilnitskaya E.V."/>
        </authorList>
    </citation>
    <scope>NUCLEOTIDE SEQUENCE [LARGE SCALE GENOMIC DNA]</scope>
    <source>
        <strain evidence="1 2">VRA_01-1sq_f</strain>
    </source>
</reference>
<accession>A0A1V9Q6X5</accession>
<sequence length="214" mass="24453">MSIYTLETKKEREDYARENSYISAYPLYFLENESTLFVKNHDYGEFTVPYQDIVDYDVIIDEKIKGGIGKSVALGVTGLAVGGLAGGGIGVLAGLQREYIKKLGLRIYYREGNKLINFEIYVKRSGDPIKKGTHEYERRMGRLENMLLGLKRAMLIANEEREEGIEPVRGRLIIIDGDDSDRDFMHDLALGCYYGPMIIGLFFIIWIIILCFQR</sequence>
<name>A0A1V9Q6X5_9LACO</name>
<dbReference type="EMBL" id="WKKX01000524">
    <property type="protein sequence ID" value="MSE08943.1"/>
    <property type="molecule type" value="Genomic_DNA"/>
</dbReference>
<gene>
    <name evidence="1" type="ORF">GKC33_09660</name>
</gene>
<dbReference type="Proteomes" id="UP000467635">
    <property type="component" value="Unassembled WGS sequence"/>
</dbReference>